<reference evidence="1" key="1">
    <citation type="submission" date="2018-06" db="EMBL/GenBank/DDBJ databases">
        <authorList>
            <person name="Zhirakovskaya E."/>
        </authorList>
    </citation>
    <scope>NUCLEOTIDE SEQUENCE</scope>
</reference>
<accession>A0A3B0Z1T5</accession>
<dbReference type="InterPro" id="IPR015943">
    <property type="entry name" value="WD40/YVTN_repeat-like_dom_sf"/>
</dbReference>
<gene>
    <name evidence="1" type="ORF">MNBD_GAMMA18-1548</name>
</gene>
<organism evidence="1">
    <name type="scientific">hydrothermal vent metagenome</name>
    <dbReference type="NCBI Taxonomy" id="652676"/>
    <lineage>
        <taxon>unclassified sequences</taxon>
        <taxon>metagenomes</taxon>
        <taxon>ecological metagenomes</taxon>
    </lineage>
</organism>
<proteinExistence type="predicted"/>
<protein>
    <submittedName>
        <fullName evidence="1">Sensor histidine kinase/response regulator</fullName>
    </submittedName>
</protein>
<dbReference type="Pfam" id="PF07494">
    <property type="entry name" value="Reg_prop"/>
    <property type="match status" value="3"/>
</dbReference>
<name>A0A3B0Z1T5_9ZZZZ</name>
<sequence>MNHRWVLAVAMTVFALSGCSDSDKTTTTPVESAVKAQTPPFKVQDTFQVGDGVYVRSVAEDTTTNSLWVGTSVGVLQVDLQTNDLKAAYTREDGLANEYVFAIYTDSKGYKWFGTDGGGMSRYRDGEWKTYFPMHGLADYWVYSFAEQKDGTIWVGTWAGLNRIDGETEVFSTYLEELVNEWVYGLDIDDQDRVWIGTEGGVNMYDGTTWHVWTHQEGLGASNGTSLPVSDNTGLGTRSRHDLSITTNGVDTYNPNYVFDIEVAGDGAVWAGTWGGGVGRYDETGWTNYTTRDGLAGNIVYSIAESADGMLWFGTNRGLSSFDGSLWVNYGTSDGLLDNNVYDIAVTQDNRVWVGTRNGVAVLAR</sequence>
<dbReference type="AlphaFoldDB" id="A0A3B0Z1T5"/>
<evidence type="ECO:0000313" key="1">
    <source>
        <dbReference type="EMBL" id="VAW87238.1"/>
    </source>
</evidence>
<dbReference type="PROSITE" id="PS51257">
    <property type="entry name" value="PROKAR_LIPOPROTEIN"/>
    <property type="match status" value="1"/>
</dbReference>
<dbReference type="SUPFAM" id="SSF63829">
    <property type="entry name" value="Calcium-dependent phosphotriesterase"/>
    <property type="match status" value="2"/>
</dbReference>
<dbReference type="EMBL" id="UOFP01000175">
    <property type="protein sequence ID" value="VAW87238.1"/>
    <property type="molecule type" value="Genomic_DNA"/>
</dbReference>
<dbReference type="GO" id="GO:0016301">
    <property type="term" value="F:kinase activity"/>
    <property type="evidence" value="ECO:0007669"/>
    <property type="project" value="UniProtKB-KW"/>
</dbReference>
<dbReference type="Gene3D" id="2.130.10.10">
    <property type="entry name" value="YVTN repeat-like/Quinoprotein amine dehydrogenase"/>
    <property type="match status" value="2"/>
</dbReference>
<dbReference type="InterPro" id="IPR011110">
    <property type="entry name" value="Reg_prop"/>
</dbReference>
<keyword evidence="1" id="KW-0808">Transferase</keyword>
<keyword evidence="1" id="KW-0418">Kinase</keyword>